<organism evidence="6 7">
    <name type="scientific">Arabis nemorensis</name>
    <dbReference type="NCBI Taxonomy" id="586526"/>
    <lineage>
        <taxon>Eukaryota</taxon>
        <taxon>Viridiplantae</taxon>
        <taxon>Streptophyta</taxon>
        <taxon>Embryophyta</taxon>
        <taxon>Tracheophyta</taxon>
        <taxon>Spermatophyta</taxon>
        <taxon>Magnoliopsida</taxon>
        <taxon>eudicotyledons</taxon>
        <taxon>Gunneridae</taxon>
        <taxon>Pentapetalae</taxon>
        <taxon>rosids</taxon>
        <taxon>malvids</taxon>
        <taxon>Brassicales</taxon>
        <taxon>Brassicaceae</taxon>
        <taxon>Arabideae</taxon>
        <taxon>Arabis</taxon>
    </lineage>
</organism>
<dbReference type="InterPro" id="IPR036390">
    <property type="entry name" value="WH_DNA-bd_sf"/>
</dbReference>
<comment type="similarity">
    <text evidence="2">Belongs to the eukaryotic RPC34/RPC39 RNA polymerase subunit family.</text>
</comment>
<keyword evidence="4" id="KW-0804">Transcription</keyword>
<dbReference type="GO" id="GO:0006383">
    <property type="term" value="P:transcription by RNA polymerase III"/>
    <property type="evidence" value="ECO:0007669"/>
    <property type="project" value="InterPro"/>
</dbReference>
<evidence type="ECO:0000313" key="7">
    <source>
        <dbReference type="Proteomes" id="UP000489600"/>
    </source>
</evidence>
<name>A0A565CUQ7_9BRAS</name>
<comment type="caution">
    <text evidence="6">The sequence shown here is derived from an EMBL/GenBank/DDBJ whole genome shotgun (WGS) entry which is preliminary data.</text>
</comment>
<evidence type="ECO:0008006" key="8">
    <source>
        <dbReference type="Google" id="ProtNLM"/>
    </source>
</evidence>
<dbReference type="Proteomes" id="UP000489600">
    <property type="component" value="Unassembled WGS sequence"/>
</dbReference>
<dbReference type="SUPFAM" id="SSF46785">
    <property type="entry name" value="Winged helix' DNA-binding domain"/>
    <property type="match status" value="1"/>
</dbReference>
<evidence type="ECO:0000256" key="5">
    <source>
        <dbReference type="ARBA" id="ARBA00023242"/>
    </source>
</evidence>
<dbReference type="Gene3D" id="1.10.10.10">
    <property type="entry name" value="Winged helix-like DNA-binding domain superfamily/Winged helix DNA-binding domain"/>
    <property type="match status" value="1"/>
</dbReference>
<protein>
    <recommendedName>
        <fullName evidence="8">RNA polymerase III subunit C6</fullName>
    </recommendedName>
</protein>
<dbReference type="EMBL" id="CABITT030000008">
    <property type="protein sequence ID" value="VVB17448.1"/>
    <property type="molecule type" value="Genomic_DNA"/>
</dbReference>
<accession>A0A565CUQ7</accession>
<dbReference type="AlphaFoldDB" id="A0A565CUQ7"/>
<sequence>MSKRKRAESKSSIGGLKEDENKLLDLIRSKEGMGATTFEMKLETKIVPALITRSIASLKKNHLIKEVPNINNKGIKHFLAVEFAPCKELTGGDWYNDGTLNIEKIEDLKGICVAILDSAKDRVVTFEILSTYFEKTKDKLTREQVKQILKNLVLDNVIMEVTSNGLGEFSSTRIGQVCYKLTGRKSDNGKARAGAFASVPCGACPHIALCSPDGVISPTTCDYFQKWLDF</sequence>
<dbReference type="InterPro" id="IPR016049">
    <property type="entry name" value="RNA_pol_Rpc34-like"/>
</dbReference>
<dbReference type="InterPro" id="IPR007832">
    <property type="entry name" value="RNA_pol_Rpc34"/>
</dbReference>
<gene>
    <name evidence="6" type="ORF">ANE_LOCUS27892</name>
</gene>
<keyword evidence="3" id="KW-0240">DNA-directed RNA polymerase</keyword>
<evidence type="ECO:0000256" key="1">
    <source>
        <dbReference type="ARBA" id="ARBA00004123"/>
    </source>
</evidence>
<dbReference type="Pfam" id="PF05158">
    <property type="entry name" value="RNA_pol_Rpc34"/>
    <property type="match status" value="2"/>
</dbReference>
<dbReference type="PANTHER" id="PTHR12780">
    <property type="entry name" value="RNA POLYMERASE III DNA DIRECTED , 39KD SUBUNIT-RELATED"/>
    <property type="match status" value="1"/>
</dbReference>
<proteinExistence type="inferred from homology"/>
<evidence type="ECO:0000313" key="6">
    <source>
        <dbReference type="EMBL" id="VVB17448.1"/>
    </source>
</evidence>
<dbReference type="OrthoDB" id="613763at2759"/>
<dbReference type="InterPro" id="IPR036388">
    <property type="entry name" value="WH-like_DNA-bd_sf"/>
</dbReference>
<keyword evidence="5" id="KW-0539">Nucleus</keyword>
<evidence type="ECO:0000256" key="2">
    <source>
        <dbReference type="ARBA" id="ARBA00011038"/>
    </source>
</evidence>
<comment type="subcellular location">
    <subcellularLocation>
        <location evidence="1">Nucleus</location>
    </subcellularLocation>
</comment>
<keyword evidence="7" id="KW-1185">Reference proteome</keyword>
<reference evidence="6" key="1">
    <citation type="submission" date="2019-07" db="EMBL/GenBank/DDBJ databases">
        <authorList>
            <person name="Dittberner H."/>
        </authorList>
    </citation>
    <scope>NUCLEOTIDE SEQUENCE [LARGE SCALE GENOMIC DNA]</scope>
</reference>
<evidence type="ECO:0000256" key="4">
    <source>
        <dbReference type="ARBA" id="ARBA00023163"/>
    </source>
</evidence>
<evidence type="ECO:0000256" key="3">
    <source>
        <dbReference type="ARBA" id="ARBA00022478"/>
    </source>
</evidence>
<dbReference type="GO" id="GO:0005666">
    <property type="term" value="C:RNA polymerase III complex"/>
    <property type="evidence" value="ECO:0007669"/>
    <property type="project" value="InterPro"/>
</dbReference>